<organism evidence="2 3">
    <name type="scientific">Candidatus Scatomorpha merdipullorum</name>
    <dbReference type="NCBI Taxonomy" id="2840927"/>
    <lineage>
        <taxon>Bacteria</taxon>
        <taxon>Bacillati</taxon>
        <taxon>Bacillota</taxon>
        <taxon>Clostridia</taxon>
        <taxon>Eubacteriales</taxon>
        <taxon>Candidatus Scatomorpha</taxon>
    </lineage>
</organism>
<dbReference type="Proteomes" id="UP000824001">
    <property type="component" value="Unassembled WGS sequence"/>
</dbReference>
<dbReference type="InterPro" id="IPR015797">
    <property type="entry name" value="NUDIX_hydrolase-like_dom_sf"/>
</dbReference>
<dbReference type="InterPro" id="IPR008323">
    <property type="entry name" value="UCP033563"/>
</dbReference>
<dbReference type="Gene3D" id="3.90.79.10">
    <property type="entry name" value="Nucleoside Triphosphate Pyrophosphohydrolase"/>
    <property type="match status" value="1"/>
</dbReference>
<sequence length="591" mass="64664">MSDILVVKTAALAPWIEGRYGLITGCGEEIAALVEREHEFLPRPDMELDPGYRQIIPYVAVTRGDEVFATRRLSAGGEARLHGKLSLGVGGHIERGDDETREGILMRALEREVAEEVGVERVVSLTPLGVINEEGDEVGRVHLGFLFRMEVAGEVSVRETDKLEGKWLKISALGRYAPDMEGWSRIAAEALTGRGSVFAPADILLPGPDADMGKWACVACDQFTSEPEYWAEAERIAGGAPSTLRMILPEAYLGRVDEKAEQAKIYEAMESYVNSGLLREIPESYIYIERTLPTGAVRRGLVGRLDLESYDWAEGSRTPVRATEGTVESRLPARAAIREGAALELPHIMVFINDPSDTLIASAKGGEELYDFELMLGGGHIRGERVSGMAAQELRAKLDSLPGEIRFAMGDGNHSLAAAKLCWERIKPTLGEAERLTHPARWALAEIVNIHDPAVEFKPIHRLVTGGAARHVPEALAGALPGGFINGVRALTKRAVRHFGTGLALGELVQLTDEAIAALLEKYGGEVDYVHGDAECAALAREKDGCAVLLPALEKAELFRYIDRHGPYPKKSFSIGEAREKRYYLECRRIK</sequence>
<evidence type="ECO:0000259" key="1">
    <source>
        <dbReference type="PROSITE" id="PS51462"/>
    </source>
</evidence>
<evidence type="ECO:0000313" key="2">
    <source>
        <dbReference type="EMBL" id="HIS66267.1"/>
    </source>
</evidence>
<dbReference type="PROSITE" id="PS51462">
    <property type="entry name" value="NUDIX"/>
    <property type="match status" value="1"/>
</dbReference>
<reference evidence="2" key="1">
    <citation type="submission" date="2020-10" db="EMBL/GenBank/DDBJ databases">
        <authorList>
            <person name="Gilroy R."/>
        </authorList>
    </citation>
    <scope>NUCLEOTIDE SEQUENCE</scope>
    <source>
        <strain evidence="2">ChiHjej10B9-9673</strain>
    </source>
</reference>
<dbReference type="Pfam" id="PF06245">
    <property type="entry name" value="DUF1015"/>
    <property type="match status" value="1"/>
</dbReference>
<name>A0A9D1FC19_9FIRM</name>
<gene>
    <name evidence="2" type="ORF">IAC18_01765</name>
</gene>
<dbReference type="PANTHER" id="PTHR36454:SF1">
    <property type="entry name" value="DUF1015 DOMAIN-CONTAINING PROTEIN"/>
    <property type="match status" value="1"/>
</dbReference>
<dbReference type="PANTHER" id="PTHR36454">
    <property type="entry name" value="LMO2823 PROTEIN"/>
    <property type="match status" value="1"/>
</dbReference>
<comment type="caution">
    <text evidence="2">The sequence shown here is derived from an EMBL/GenBank/DDBJ whole genome shotgun (WGS) entry which is preliminary data.</text>
</comment>
<dbReference type="AlphaFoldDB" id="A0A9D1FC19"/>
<accession>A0A9D1FC19</accession>
<feature type="domain" description="Nudix hydrolase" evidence="1">
    <location>
        <begin position="51"/>
        <end position="192"/>
    </location>
</feature>
<proteinExistence type="predicted"/>
<dbReference type="EMBL" id="DVJK01000051">
    <property type="protein sequence ID" value="HIS66267.1"/>
    <property type="molecule type" value="Genomic_DNA"/>
</dbReference>
<protein>
    <submittedName>
        <fullName evidence="2">DUF1015 family protein</fullName>
    </submittedName>
</protein>
<dbReference type="SUPFAM" id="SSF55811">
    <property type="entry name" value="Nudix"/>
    <property type="match status" value="1"/>
</dbReference>
<evidence type="ECO:0000313" key="3">
    <source>
        <dbReference type="Proteomes" id="UP000824001"/>
    </source>
</evidence>
<reference evidence="2" key="2">
    <citation type="journal article" date="2021" name="PeerJ">
        <title>Extensive microbial diversity within the chicken gut microbiome revealed by metagenomics and culture.</title>
        <authorList>
            <person name="Gilroy R."/>
            <person name="Ravi A."/>
            <person name="Getino M."/>
            <person name="Pursley I."/>
            <person name="Horton D.L."/>
            <person name="Alikhan N.F."/>
            <person name="Baker D."/>
            <person name="Gharbi K."/>
            <person name="Hall N."/>
            <person name="Watson M."/>
            <person name="Adriaenssens E.M."/>
            <person name="Foster-Nyarko E."/>
            <person name="Jarju S."/>
            <person name="Secka A."/>
            <person name="Antonio M."/>
            <person name="Oren A."/>
            <person name="Chaudhuri R.R."/>
            <person name="La Ragione R."/>
            <person name="Hildebrand F."/>
            <person name="Pallen M.J."/>
        </authorList>
    </citation>
    <scope>NUCLEOTIDE SEQUENCE</scope>
    <source>
        <strain evidence="2">ChiHjej10B9-9673</strain>
    </source>
</reference>
<dbReference type="InterPro" id="IPR000086">
    <property type="entry name" value="NUDIX_hydrolase_dom"/>
</dbReference>